<feature type="compositionally biased region" description="Polar residues" evidence="1">
    <location>
        <begin position="76"/>
        <end position="105"/>
    </location>
</feature>
<proteinExistence type="predicted"/>
<dbReference type="EMBL" id="JAACXV010013847">
    <property type="protein sequence ID" value="KAF7272108.1"/>
    <property type="molecule type" value="Genomic_DNA"/>
</dbReference>
<evidence type="ECO:0000313" key="3">
    <source>
        <dbReference type="Proteomes" id="UP000625711"/>
    </source>
</evidence>
<name>A0A834I5R3_RHYFE</name>
<sequence length="218" mass="24448">MAVKRSASIKITKIILTPKNVDEKKNIREIECERLQAVGVSGDAIKEEGNGALKMTLSVPEIQRDKSNVKLLSPMTTRSLPQSTSSSADNLNSTRRLNNTANVKSSVKRDGNKQIPYVELSPLKTTTSSGNLGFAVIKELEGNKMFLSKQQYLNRLSKSLTDVDYTQFEKLESSPQLMKRPTAISKSKRKIERRSVSLTDLQVNFEYNSCYARQPVIY</sequence>
<dbReference type="AlphaFoldDB" id="A0A834I5R3"/>
<dbReference type="Proteomes" id="UP000625711">
    <property type="component" value="Unassembled WGS sequence"/>
</dbReference>
<reference evidence="2" key="1">
    <citation type="submission" date="2020-08" db="EMBL/GenBank/DDBJ databases">
        <title>Genome sequencing and assembly of the red palm weevil Rhynchophorus ferrugineus.</title>
        <authorList>
            <person name="Dias G.B."/>
            <person name="Bergman C.M."/>
            <person name="Manee M."/>
        </authorList>
    </citation>
    <scope>NUCLEOTIDE SEQUENCE</scope>
    <source>
        <strain evidence="2">AA-2017</strain>
        <tissue evidence="2">Whole larva</tissue>
    </source>
</reference>
<organism evidence="2 3">
    <name type="scientific">Rhynchophorus ferrugineus</name>
    <name type="common">Red palm weevil</name>
    <name type="synonym">Curculio ferrugineus</name>
    <dbReference type="NCBI Taxonomy" id="354439"/>
    <lineage>
        <taxon>Eukaryota</taxon>
        <taxon>Metazoa</taxon>
        <taxon>Ecdysozoa</taxon>
        <taxon>Arthropoda</taxon>
        <taxon>Hexapoda</taxon>
        <taxon>Insecta</taxon>
        <taxon>Pterygota</taxon>
        <taxon>Neoptera</taxon>
        <taxon>Endopterygota</taxon>
        <taxon>Coleoptera</taxon>
        <taxon>Polyphaga</taxon>
        <taxon>Cucujiformia</taxon>
        <taxon>Curculionidae</taxon>
        <taxon>Dryophthorinae</taxon>
        <taxon>Rhynchophorus</taxon>
    </lineage>
</organism>
<gene>
    <name evidence="2" type="ORF">GWI33_015073</name>
</gene>
<accession>A0A834I5R3</accession>
<evidence type="ECO:0000256" key="1">
    <source>
        <dbReference type="SAM" id="MobiDB-lite"/>
    </source>
</evidence>
<feature type="region of interest" description="Disordered" evidence="1">
    <location>
        <begin position="76"/>
        <end position="109"/>
    </location>
</feature>
<evidence type="ECO:0000313" key="2">
    <source>
        <dbReference type="EMBL" id="KAF7272108.1"/>
    </source>
</evidence>
<keyword evidence="3" id="KW-1185">Reference proteome</keyword>
<comment type="caution">
    <text evidence="2">The sequence shown here is derived from an EMBL/GenBank/DDBJ whole genome shotgun (WGS) entry which is preliminary data.</text>
</comment>
<protein>
    <submittedName>
        <fullName evidence="2">Uncharacterized protein</fullName>
    </submittedName>
</protein>